<evidence type="ECO:0000256" key="10">
    <source>
        <dbReference type="ARBA" id="ARBA00022927"/>
    </source>
</evidence>
<evidence type="ECO:0000256" key="15">
    <source>
        <dbReference type="ARBA" id="ARBA00034505"/>
    </source>
</evidence>
<comment type="subunit">
    <text evidence="15">Component of the PEX2-PEX10-PEX12 retrotranslocation channel, composed of PEX2, PEX10 and PEX12.</text>
</comment>
<dbReference type="GO" id="GO:0004842">
    <property type="term" value="F:ubiquitin-protein transferase activity"/>
    <property type="evidence" value="ECO:0007669"/>
    <property type="project" value="TreeGrafter"/>
</dbReference>
<keyword evidence="20" id="KW-1185">Reference proteome</keyword>
<feature type="compositionally biased region" description="Basic and acidic residues" evidence="16">
    <location>
        <begin position="305"/>
        <end position="319"/>
    </location>
</feature>
<feature type="compositionally biased region" description="Polar residues" evidence="16">
    <location>
        <begin position="706"/>
        <end position="715"/>
    </location>
</feature>
<dbReference type="EMBL" id="JAGPXF010000006">
    <property type="protein sequence ID" value="KAH7238559.1"/>
    <property type="molecule type" value="Genomic_DNA"/>
</dbReference>
<evidence type="ECO:0000259" key="18">
    <source>
        <dbReference type="PROSITE" id="PS51762"/>
    </source>
</evidence>
<evidence type="ECO:0000256" key="9">
    <source>
        <dbReference type="ARBA" id="ARBA00022833"/>
    </source>
</evidence>
<dbReference type="AlphaFoldDB" id="A0A8K0RQH6"/>
<reference evidence="19" key="1">
    <citation type="journal article" date="2021" name="Nat. Commun.">
        <title>Genetic determinants of endophytism in the Arabidopsis root mycobiome.</title>
        <authorList>
            <person name="Mesny F."/>
            <person name="Miyauchi S."/>
            <person name="Thiergart T."/>
            <person name="Pickel B."/>
            <person name="Atanasova L."/>
            <person name="Karlsson M."/>
            <person name="Huettel B."/>
            <person name="Barry K.W."/>
            <person name="Haridas S."/>
            <person name="Chen C."/>
            <person name="Bauer D."/>
            <person name="Andreopoulos W."/>
            <person name="Pangilinan J."/>
            <person name="LaButti K."/>
            <person name="Riley R."/>
            <person name="Lipzen A."/>
            <person name="Clum A."/>
            <person name="Drula E."/>
            <person name="Henrissat B."/>
            <person name="Kohler A."/>
            <person name="Grigoriev I.V."/>
            <person name="Martin F.M."/>
            <person name="Hacquard S."/>
        </authorList>
    </citation>
    <scope>NUCLEOTIDE SEQUENCE</scope>
    <source>
        <strain evidence="19">MPI-SDFR-AT-0068</strain>
    </source>
</reference>
<dbReference type="PANTHER" id="PTHR12888:SF0">
    <property type="entry name" value="PEROXISOME ASSEMBLY PROTEIN 12"/>
    <property type="match status" value="1"/>
</dbReference>
<dbReference type="SMART" id="SM00321">
    <property type="entry name" value="WSC"/>
    <property type="match status" value="1"/>
</dbReference>
<evidence type="ECO:0000256" key="3">
    <source>
        <dbReference type="ARBA" id="ARBA00008704"/>
    </source>
</evidence>
<dbReference type="PANTHER" id="PTHR12888">
    <property type="entry name" value="PEROXISOME ASSEMBLY PROTEIN 12 PEROXIN-12"/>
    <property type="match status" value="1"/>
</dbReference>
<dbReference type="GO" id="GO:0005975">
    <property type="term" value="P:carbohydrate metabolic process"/>
    <property type="evidence" value="ECO:0007669"/>
    <property type="project" value="InterPro"/>
</dbReference>
<evidence type="ECO:0000256" key="14">
    <source>
        <dbReference type="ARBA" id="ARBA00029692"/>
    </source>
</evidence>
<evidence type="ECO:0000313" key="19">
    <source>
        <dbReference type="EMBL" id="KAH7238559.1"/>
    </source>
</evidence>
<feature type="compositionally biased region" description="Low complexity" evidence="16">
    <location>
        <begin position="728"/>
        <end position="739"/>
    </location>
</feature>
<proteinExistence type="inferred from homology"/>
<evidence type="ECO:0000256" key="16">
    <source>
        <dbReference type="SAM" id="MobiDB-lite"/>
    </source>
</evidence>
<feature type="compositionally biased region" description="Low complexity" evidence="16">
    <location>
        <begin position="746"/>
        <end position="769"/>
    </location>
</feature>
<dbReference type="InterPro" id="IPR002889">
    <property type="entry name" value="WSC_carb-bd"/>
</dbReference>
<comment type="caution">
    <text evidence="19">The sequence shown here is derived from an EMBL/GenBank/DDBJ whole genome shotgun (WGS) entry which is preliminary data.</text>
</comment>
<evidence type="ECO:0000259" key="17">
    <source>
        <dbReference type="PROSITE" id="PS51212"/>
    </source>
</evidence>
<evidence type="ECO:0000256" key="12">
    <source>
        <dbReference type="ARBA" id="ARBA00023136"/>
    </source>
</evidence>
<evidence type="ECO:0000256" key="6">
    <source>
        <dbReference type="ARBA" id="ARBA00022692"/>
    </source>
</evidence>
<feature type="region of interest" description="Disordered" evidence="16">
    <location>
        <begin position="295"/>
        <end position="330"/>
    </location>
</feature>
<dbReference type="InterPro" id="IPR017375">
    <property type="entry name" value="PEX12"/>
</dbReference>
<keyword evidence="5" id="KW-0813">Transport</keyword>
<evidence type="ECO:0000256" key="5">
    <source>
        <dbReference type="ARBA" id="ARBA00022448"/>
    </source>
</evidence>
<dbReference type="InterPro" id="IPR006845">
    <property type="entry name" value="Pex_N"/>
</dbReference>
<evidence type="ECO:0000256" key="4">
    <source>
        <dbReference type="ARBA" id="ARBA00018980"/>
    </source>
</evidence>
<dbReference type="Pfam" id="PF26113">
    <property type="entry name" value="GH16_XgeA"/>
    <property type="match status" value="1"/>
</dbReference>
<comment type="subcellular location">
    <subcellularLocation>
        <location evidence="1">Peroxisome membrane</location>
        <topology evidence="1">Multi-pass membrane protein</topology>
    </subcellularLocation>
</comment>
<evidence type="ECO:0000256" key="13">
    <source>
        <dbReference type="ARBA" id="ARBA00023140"/>
    </source>
</evidence>
<dbReference type="InterPro" id="IPR000757">
    <property type="entry name" value="Beta-glucanase-like"/>
</dbReference>
<feature type="region of interest" description="Disordered" evidence="16">
    <location>
        <begin position="698"/>
        <end position="785"/>
    </location>
</feature>
<evidence type="ECO:0000313" key="20">
    <source>
        <dbReference type="Proteomes" id="UP000813427"/>
    </source>
</evidence>
<feature type="region of interest" description="Disordered" evidence="16">
    <location>
        <begin position="937"/>
        <end position="981"/>
    </location>
</feature>
<dbReference type="GO" id="GO:1990429">
    <property type="term" value="C:peroxisomal importomer complex"/>
    <property type="evidence" value="ECO:0007669"/>
    <property type="project" value="TreeGrafter"/>
</dbReference>
<comment type="pathway">
    <text evidence="2">Protein modification; protein ubiquitination.</text>
</comment>
<feature type="compositionally biased region" description="Low complexity" evidence="16">
    <location>
        <begin position="937"/>
        <end position="962"/>
    </location>
</feature>
<organism evidence="19 20">
    <name type="scientific">Fusarium tricinctum</name>
    <dbReference type="NCBI Taxonomy" id="61284"/>
    <lineage>
        <taxon>Eukaryota</taxon>
        <taxon>Fungi</taxon>
        <taxon>Dikarya</taxon>
        <taxon>Ascomycota</taxon>
        <taxon>Pezizomycotina</taxon>
        <taxon>Sordariomycetes</taxon>
        <taxon>Hypocreomycetidae</taxon>
        <taxon>Hypocreales</taxon>
        <taxon>Nectriaceae</taxon>
        <taxon>Fusarium</taxon>
        <taxon>Fusarium tricinctum species complex</taxon>
    </lineage>
</organism>
<dbReference type="GO" id="GO:0005778">
    <property type="term" value="C:peroxisomal membrane"/>
    <property type="evidence" value="ECO:0007669"/>
    <property type="project" value="UniProtKB-SubCell"/>
</dbReference>
<evidence type="ECO:0000256" key="11">
    <source>
        <dbReference type="ARBA" id="ARBA00022989"/>
    </source>
</evidence>
<feature type="domain" description="WSC" evidence="17">
    <location>
        <begin position="798"/>
        <end position="888"/>
    </location>
</feature>
<dbReference type="Proteomes" id="UP000813427">
    <property type="component" value="Unassembled WGS sequence"/>
</dbReference>
<dbReference type="SUPFAM" id="SSF49899">
    <property type="entry name" value="Concanavalin A-like lectins/glucanases"/>
    <property type="match status" value="1"/>
</dbReference>
<evidence type="ECO:0000256" key="1">
    <source>
        <dbReference type="ARBA" id="ARBA00004585"/>
    </source>
</evidence>
<sequence>MEFVTALRGTFDEQKPSLFEVLSEQQLNALLPPTLRYLLTIATHRHPRYLLRILNSFDEIYAAAMLLIERHYLRTRGGSFTEHFYGLKREKGLHAEVPRASMSSPDIVRETLKLTTKDVWKNLLVIVGIPYLKRKLDESYEVNAPRALLGAAYTRMPDNPTLRDRFLYYYRWFLRNIYPSVNAGYYFAMLAFNVAYLFDGSKYHSPLMWLIGTRIRRMSGADYQAIDALTRTPETGHRPGWRSLLNPREMGPRVLSSLSILLPTSIFALKFLEWWYQSDFAKQLSRKATESVDLPPPVIAADSKGGSDKKKSEKKKEESNVEGDATPLAENAPIATPSLLPVYTVPFPSDSALCPICVDEIVTPTACQTGIVYCYTCIHKWIEGQHQKQEDFMETHEGKWENSLISGFEWFNGTDPSNGFVQYQDLRGAWKYGLYSVDPFSETVRIRPDSTNKVGLDEGRPSVRLESKESYQYGLFIADFQHMPISQCGTWPAFWAYGANWPMGGEVDILEGANLAYTNIMSAHTAEGCMLDPADSSLFSGERLGLDCGVGSDNVGCGFRPPESDTSSYGDAFNAIGGGVYAMEWDSEYISIWHFPRGAIPADIEAKRPDPRRWGIPQSLFGGSRCNVDDYFNDMRIVLNINFCGDYGEGTWTDSETCRSLAPTCREYVANNPMDFQDAYYDVSYIDVYTRIAGSVPPVIPSSPSETSTQISEPNPNTPISGSPPFPSTSFPSNSSTATRPNTKGTVPQSEEPTTTTTVTGISSVLVTIPGSGTDSPTVSPMPVATGGRSVNPAKVGDYSYLGCFGSQAGFQTFDLNTESDDMTIEQCVDACNGLTYIGIFEGSCYCASKLDADTRAVRNETSCNRPCPGDDEQFCGGIVSQSTSTRSRRSIPLRRDAPNNILLTVYADISDADQPEVPPAMGPVAAGTTSVSGGVIGGPVSSAAASDQDSSNAQDDSSAQNEPSPSNSVGLTASNDLPGVVSVPPTTKMVADITEATDVAPVVGTAVATDTDGTVDTDADPVVVLGTASNGQVIEATGAPVDTNREPVISTISYFTILPSNPGSLVPQESIVTMQYEQCDYCKTPTLIKPPMATRVVECDGCGTNGENTVTLTIPVSVTVTVPGGNSTQVQQTNNADAVATSGDNTVPPVVPSGMGSGGEGGESSPEVTTIVITYLTTRIVTYGTSTNSVTTQTRTARRTVVVTIANTGGEMSILPVPSPGQPNTLVTLATPTPGAPIAVSGASSRRDDISVYFAILAMAILAVML</sequence>
<protein>
    <recommendedName>
        <fullName evidence="4">Peroxisome assembly protein 12</fullName>
    </recommendedName>
    <alternativeName>
        <fullName evidence="14">Peroxin-12</fullName>
    </alternativeName>
</protein>
<dbReference type="Pfam" id="PF01822">
    <property type="entry name" value="WSC"/>
    <property type="match status" value="1"/>
</dbReference>
<dbReference type="InterPro" id="IPR013320">
    <property type="entry name" value="ConA-like_dom_sf"/>
</dbReference>
<keyword evidence="9" id="KW-0862">Zinc</keyword>
<keyword evidence="6" id="KW-0812">Transmembrane</keyword>
<dbReference type="InterPro" id="IPR013083">
    <property type="entry name" value="Znf_RING/FYVE/PHD"/>
</dbReference>
<gene>
    <name evidence="19" type="ORF">BKA59DRAFT_423729</name>
</gene>
<keyword evidence="7" id="KW-0479">Metal-binding</keyword>
<dbReference type="GO" id="GO:0008270">
    <property type="term" value="F:zinc ion binding"/>
    <property type="evidence" value="ECO:0007669"/>
    <property type="project" value="UniProtKB-KW"/>
</dbReference>
<name>A0A8K0RQH6_9HYPO</name>
<dbReference type="CDD" id="cd02181">
    <property type="entry name" value="GH16_fungal_Lam16A_glucanase"/>
    <property type="match status" value="1"/>
</dbReference>
<dbReference type="SUPFAM" id="SSF57850">
    <property type="entry name" value="RING/U-box"/>
    <property type="match status" value="1"/>
</dbReference>
<dbReference type="GO" id="GO:0004553">
    <property type="term" value="F:hydrolase activity, hydrolyzing O-glycosyl compounds"/>
    <property type="evidence" value="ECO:0007669"/>
    <property type="project" value="InterPro"/>
</dbReference>
<feature type="compositionally biased region" description="Polar residues" evidence="16">
    <location>
        <begin position="963"/>
        <end position="976"/>
    </location>
</feature>
<accession>A0A8K0RQH6</accession>
<keyword evidence="8" id="KW-0863">Zinc-finger</keyword>
<keyword evidence="10" id="KW-0653">Protein transport</keyword>
<dbReference type="PROSITE" id="PS51762">
    <property type="entry name" value="GH16_2"/>
    <property type="match status" value="1"/>
</dbReference>
<keyword evidence="12" id="KW-0472">Membrane</keyword>
<feature type="domain" description="GH16" evidence="18">
    <location>
        <begin position="408"/>
        <end position="694"/>
    </location>
</feature>
<evidence type="ECO:0000256" key="7">
    <source>
        <dbReference type="ARBA" id="ARBA00022723"/>
    </source>
</evidence>
<dbReference type="Gene3D" id="2.60.120.200">
    <property type="match status" value="1"/>
</dbReference>
<dbReference type="GO" id="GO:0016562">
    <property type="term" value="P:protein import into peroxisome matrix, receptor recycling"/>
    <property type="evidence" value="ECO:0007669"/>
    <property type="project" value="UniProtKB-ARBA"/>
</dbReference>
<dbReference type="OrthoDB" id="192832at2759"/>
<evidence type="ECO:0000256" key="8">
    <source>
        <dbReference type="ARBA" id="ARBA00022771"/>
    </source>
</evidence>
<dbReference type="GO" id="GO:0006513">
    <property type="term" value="P:protein monoubiquitination"/>
    <property type="evidence" value="ECO:0007669"/>
    <property type="project" value="TreeGrafter"/>
</dbReference>
<keyword evidence="13" id="KW-0576">Peroxisome</keyword>
<comment type="similarity">
    <text evidence="3">Belongs to the pex2/pex10/pex12 family.</text>
</comment>
<dbReference type="Pfam" id="PF04757">
    <property type="entry name" value="Pex2_Pex12"/>
    <property type="match status" value="1"/>
</dbReference>
<evidence type="ECO:0000256" key="2">
    <source>
        <dbReference type="ARBA" id="ARBA00004906"/>
    </source>
</evidence>
<keyword evidence="11" id="KW-1133">Transmembrane helix</keyword>
<dbReference type="PROSITE" id="PS51212">
    <property type="entry name" value="WSC"/>
    <property type="match status" value="1"/>
</dbReference>
<dbReference type="Gene3D" id="3.30.40.10">
    <property type="entry name" value="Zinc/RING finger domain, C3HC4 (zinc finger)"/>
    <property type="match status" value="1"/>
</dbReference>